<dbReference type="RefSeq" id="WP_031503708.1">
    <property type="nucleotide sequence ID" value="NC_022795.1"/>
</dbReference>
<dbReference type="InterPro" id="IPR004095">
    <property type="entry name" value="TGS"/>
</dbReference>
<dbReference type="PaxDb" id="1123384-AJ81_02325"/>
<dbReference type="Gene3D" id="1.10.150.300">
    <property type="entry name" value="TGS-like domain"/>
    <property type="match status" value="1"/>
</dbReference>
<feature type="domain" description="TGS" evidence="8">
    <location>
        <begin position="276"/>
        <end position="359"/>
    </location>
</feature>
<keyword evidence="3 6" id="KW-0547">Nucleotide-binding</keyword>
<dbReference type="NCBIfam" id="TIGR00092">
    <property type="entry name" value="redox-regulated ATPase YchF"/>
    <property type="match status" value="1"/>
</dbReference>
<evidence type="ECO:0000256" key="4">
    <source>
        <dbReference type="ARBA" id="ARBA00022840"/>
    </source>
</evidence>
<dbReference type="FunFam" id="1.10.150.300:FF:000004">
    <property type="entry name" value="Ribosome-binding ATPase YchF"/>
    <property type="match status" value="1"/>
</dbReference>
<dbReference type="FunFam" id="3.10.20.30:FF:000001">
    <property type="entry name" value="Ribosome-binding ATPase YchF"/>
    <property type="match status" value="1"/>
</dbReference>
<dbReference type="GO" id="GO:0046872">
    <property type="term" value="F:metal ion binding"/>
    <property type="evidence" value="ECO:0007669"/>
    <property type="project" value="UniProtKB-KW"/>
</dbReference>
<evidence type="ECO:0000313" key="10">
    <source>
        <dbReference type="Proteomes" id="UP000077469"/>
    </source>
</evidence>
<name>A0A0X1KPV1_9THEM</name>
<dbReference type="HAMAP" id="MF_00944">
    <property type="entry name" value="YchF_OLA1_ATPase"/>
    <property type="match status" value="1"/>
</dbReference>
<keyword evidence="5" id="KW-0460">Magnesium</keyword>
<dbReference type="Pfam" id="PF01926">
    <property type="entry name" value="MMR_HSR1"/>
    <property type="match status" value="1"/>
</dbReference>
<evidence type="ECO:0000259" key="8">
    <source>
        <dbReference type="PROSITE" id="PS51880"/>
    </source>
</evidence>
<dbReference type="InterPro" id="IPR012676">
    <property type="entry name" value="TGS-like"/>
</dbReference>
<feature type="domain" description="OBG-type G" evidence="7">
    <location>
        <begin position="2"/>
        <end position="254"/>
    </location>
</feature>
<dbReference type="PROSITE" id="PS51880">
    <property type="entry name" value="TGS"/>
    <property type="match status" value="1"/>
</dbReference>
<dbReference type="PATRIC" id="fig|1123384.7.peg.462"/>
<dbReference type="InterPro" id="IPR013029">
    <property type="entry name" value="YchF_C"/>
</dbReference>
<dbReference type="InterPro" id="IPR027417">
    <property type="entry name" value="P-loop_NTPase"/>
</dbReference>
<keyword evidence="10" id="KW-1185">Reference proteome</keyword>
<dbReference type="SUPFAM" id="SSF52540">
    <property type="entry name" value="P-loop containing nucleoside triphosphate hydrolases"/>
    <property type="match status" value="1"/>
</dbReference>
<dbReference type="CDD" id="cd01900">
    <property type="entry name" value="YchF"/>
    <property type="match status" value="1"/>
</dbReference>
<dbReference type="STRING" id="1123384.AJ81_02325"/>
<protein>
    <recommendedName>
        <fullName evidence="6">Ribosome-binding ATPase YchF</fullName>
    </recommendedName>
</protein>
<dbReference type="Gene3D" id="3.10.20.30">
    <property type="match status" value="1"/>
</dbReference>
<dbReference type="GO" id="GO:0005737">
    <property type="term" value="C:cytoplasm"/>
    <property type="evidence" value="ECO:0007669"/>
    <property type="project" value="TreeGrafter"/>
</dbReference>
<dbReference type="InterPro" id="IPR004396">
    <property type="entry name" value="ATPase_YchF/OLA1"/>
</dbReference>
<reference evidence="9 10" key="1">
    <citation type="submission" date="2014-01" db="EMBL/GenBank/DDBJ databases">
        <title>Genome sequencing of Thermotog hypogea.</title>
        <authorList>
            <person name="Zhang X."/>
            <person name="Alvare G."/>
            <person name="Fristensky B."/>
            <person name="Chen L."/>
            <person name="Suen T."/>
            <person name="Chen Q."/>
            <person name="Ma K."/>
        </authorList>
    </citation>
    <scope>NUCLEOTIDE SEQUENCE [LARGE SCALE GENOMIC DNA]</scope>
    <source>
        <strain evidence="9 10">DSM 11164</strain>
    </source>
</reference>
<dbReference type="PIRSF" id="PIRSF006641">
    <property type="entry name" value="CHP00092"/>
    <property type="match status" value="1"/>
</dbReference>
<evidence type="ECO:0000256" key="2">
    <source>
        <dbReference type="ARBA" id="ARBA00022723"/>
    </source>
</evidence>
<dbReference type="OrthoDB" id="9807318at2"/>
<dbReference type="PROSITE" id="PS51710">
    <property type="entry name" value="G_OBG"/>
    <property type="match status" value="1"/>
</dbReference>
<dbReference type="Gene3D" id="3.40.50.300">
    <property type="entry name" value="P-loop containing nucleotide triphosphate hydrolases"/>
    <property type="match status" value="1"/>
</dbReference>
<dbReference type="InterPro" id="IPR031167">
    <property type="entry name" value="G_OBG"/>
</dbReference>
<comment type="cofactor">
    <cofactor evidence="1">
        <name>Mg(2+)</name>
        <dbReference type="ChEBI" id="CHEBI:18420"/>
    </cofactor>
</comment>
<dbReference type="InterPro" id="IPR006073">
    <property type="entry name" value="GTP-bd"/>
</dbReference>
<dbReference type="PANTHER" id="PTHR23305:SF18">
    <property type="entry name" value="OBG-TYPE G DOMAIN-CONTAINING PROTEIN"/>
    <property type="match status" value="1"/>
</dbReference>
<evidence type="ECO:0000256" key="5">
    <source>
        <dbReference type="ARBA" id="ARBA00022842"/>
    </source>
</evidence>
<dbReference type="GO" id="GO:0016887">
    <property type="term" value="F:ATP hydrolysis activity"/>
    <property type="evidence" value="ECO:0007669"/>
    <property type="project" value="UniProtKB-UniRule"/>
</dbReference>
<keyword evidence="4 6" id="KW-0067">ATP-binding</keyword>
<dbReference type="Proteomes" id="UP000077469">
    <property type="component" value="Chromosome"/>
</dbReference>
<evidence type="ECO:0000256" key="1">
    <source>
        <dbReference type="ARBA" id="ARBA00001946"/>
    </source>
</evidence>
<dbReference type="InterPro" id="IPR023192">
    <property type="entry name" value="TGS-like_dom_sf"/>
</dbReference>
<sequence>MKKAGIVGLPNSGKSTLFNALTNQNVPAEKYPFCTIDPNVGVLVVEDERLNKLAQLEGSKDKVHPFFHIVDIAGLVKGASKGEGLGNQFLDHISKVDMIFHVVRCFKIDDVSHPMGSVDPARDIEVVEIELMLKDLETVNRRIEKIAKQAKTGDENARFELYFLERLKHHLESGKPARTLERNEQEQIVLDSLFLLSEKPVIYVANVDEWGLEQELDKIVEKMAKERSSEAIVVNAQVECEVRELPFDEAKELLSAYGFEEGLKKRFLDHIKRALRLICFLTATKNEARSWLIPEGTTAYDAAGLIHSDIQKGFIKAEVIAFEELLRYSSFKEAREAGAVKFHGKDYVIREGDVVHFLFHA</sequence>
<organism evidence="9 10">
    <name type="scientific">Pseudothermotoga hypogea DSM 11164 = NBRC 106472</name>
    <dbReference type="NCBI Taxonomy" id="1123384"/>
    <lineage>
        <taxon>Bacteria</taxon>
        <taxon>Thermotogati</taxon>
        <taxon>Thermotogota</taxon>
        <taxon>Thermotogae</taxon>
        <taxon>Thermotogales</taxon>
        <taxon>Thermotogaceae</taxon>
        <taxon>Pseudothermotoga</taxon>
    </lineage>
</organism>
<evidence type="ECO:0000313" key="9">
    <source>
        <dbReference type="EMBL" id="AJC73234.1"/>
    </source>
</evidence>
<feature type="binding site" evidence="6">
    <location>
        <begin position="11"/>
        <end position="16"/>
    </location>
    <ligand>
        <name>ATP</name>
        <dbReference type="ChEBI" id="CHEBI:30616"/>
    </ligand>
</feature>
<dbReference type="InterPro" id="IPR012675">
    <property type="entry name" value="Beta-grasp_dom_sf"/>
</dbReference>
<gene>
    <name evidence="6" type="primary">ychF</name>
    <name evidence="9" type="ORF">AJ81_02325</name>
</gene>
<dbReference type="GO" id="GO:0043023">
    <property type="term" value="F:ribosomal large subunit binding"/>
    <property type="evidence" value="ECO:0007669"/>
    <property type="project" value="UniProtKB-UniRule"/>
</dbReference>
<evidence type="ECO:0000256" key="3">
    <source>
        <dbReference type="ARBA" id="ARBA00022741"/>
    </source>
</evidence>
<dbReference type="SUPFAM" id="SSF81271">
    <property type="entry name" value="TGS-like"/>
    <property type="match status" value="1"/>
</dbReference>
<comment type="function">
    <text evidence="6">ATPase that binds to both the 70S ribosome and the 50S ribosomal subunit in a nucleotide-independent manner.</text>
</comment>
<evidence type="ECO:0000256" key="6">
    <source>
        <dbReference type="HAMAP-Rule" id="MF_00944"/>
    </source>
</evidence>
<comment type="similarity">
    <text evidence="6">Belongs to the TRAFAC class OBG-HflX-like GTPase superfamily. OBG GTPase family. YchF/OLA1 subfamily.</text>
</comment>
<dbReference type="KEGG" id="phy:AJ81_02325"/>
<dbReference type="EMBL" id="CP007141">
    <property type="protein sequence ID" value="AJC73234.1"/>
    <property type="molecule type" value="Genomic_DNA"/>
</dbReference>
<proteinExistence type="inferred from homology"/>
<dbReference type="Pfam" id="PF06071">
    <property type="entry name" value="YchF-GTPase_C"/>
    <property type="match status" value="1"/>
</dbReference>
<keyword evidence="2" id="KW-0479">Metal-binding</keyword>
<dbReference type="GO" id="GO:0005524">
    <property type="term" value="F:ATP binding"/>
    <property type="evidence" value="ECO:0007669"/>
    <property type="project" value="UniProtKB-UniRule"/>
</dbReference>
<dbReference type="GO" id="GO:0005525">
    <property type="term" value="F:GTP binding"/>
    <property type="evidence" value="ECO:0007669"/>
    <property type="project" value="InterPro"/>
</dbReference>
<dbReference type="AlphaFoldDB" id="A0A0X1KPV1"/>
<dbReference type="PRINTS" id="PR00326">
    <property type="entry name" value="GTP1OBG"/>
</dbReference>
<evidence type="ECO:0000259" key="7">
    <source>
        <dbReference type="PROSITE" id="PS51710"/>
    </source>
</evidence>
<dbReference type="PANTHER" id="PTHR23305">
    <property type="entry name" value="OBG GTPASE FAMILY"/>
    <property type="match status" value="1"/>
</dbReference>
<accession>A0A0X1KPV1</accession>
<dbReference type="InterPro" id="IPR041706">
    <property type="entry name" value="YchF_N"/>
</dbReference>